<dbReference type="PANTHER" id="PTHR16201">
    <property type="entry name" value="SEVEN TRANSMEMBRANE PROTEIN 1-RELATED"/>
    <property type="match status" value="1"/>
</dbReference>
<keyword evidence="2 6" id="KW-0812">Transmembrane</keyword>
<dbReference type="Proteomes" id="UP000824998">
    <property type="component" value="Unassembled WGS sequence"/>
</dbReference>
<keyword evidence="3 6" id="KW-1133">Transmembrane helix</keyword>
<evidence type="ECO:0000256" key="4">
    <source>
        <dbReference type="ARBA" id="ARBA00023136"/>
    </source>
</evidence>
<dbReference type="InterPro" id="IPR006603">
    <property type="entry name" value="PQ-loop_rpt"/>
</dbReference>
<gene>
    <name evidence="7" type="ORF">BJ875DRAFT_58319</name>
</gene>
<dbReference type="AlphaFoldDB" id="A0A9P7YG71"/>
<evidence type="ECO:0000256" key="2">
    <source>
        <dbReference type="ARBA" id="ARBA00022692"/>
    </source>
</evidence>
<name>A0A9P7YG71_9HELO</name>
<evidence type="ECO:0000256" key="1">
    <source>
        <dbReference type="ARBA" id="ARBA00004141"/>
    </source>
</evidence>
<dbReference type="InterPro" id="IPR051415">
    <property type="entry name" value="LAAT-1"/>
</dbReference>
<feature type="transmembrane region" description="Helical" evidence="6">
    <location>
        <begin position="24"/>
        <end position="42"/>
    </location>
</feature>
<evidence type="ECO:0000256" key="6">
    <source>
        <dbReference type="SAM" id="Phobius"/>
    </source>
</evidence>
<feature type="transmembrane region" description="Helical" evidence="6">
    <location>
        <begin position="238"/>
        <end position="261"/>
    </location>
</feature>
<dbReference type="GO" id="GO:0016020">
    <property type="term" value="C:membrane"/>
    <property type="evidence" value="ECO:0007669"/>
    <property type="project" value="UniProtKB-SubCell"/>
</dbReference>
<feature type="region of interest" description="Disordered" evidence="5">
    <location>
        <begin position="290"/>
        <end position="329"/>
    </location>
</feature>
<feature type="transmembrane region" description="Helical" evidence="6">
    <location>
        <begin position="102"/>
        <end position="126"/>
    </location>
</feature>
<dbReference type="PANTHER" id="PTHR16201:SF11">
    <property type="entry name" value="PQ-LOOP REPEAT-CONTAINING PROTEIN"/>
    <property type="match status" value="1"/>
</dbReference>
<organism evidence="7 8">
    <name type="scientific">Amylocarpus encephaloides</name>
    <dbReference type="NCBI Taxonomy" id="45428"/>
    <lineage>
        <taxon>Eukaryota</taxon>
        <taxon>Fungi</taxon>
        <taxon>Dikarya</taxon>
        <taxon>Ascomycota</taxon>
        <taxon>Pezizomycotina</taxon>
        <taxon>Leotiomycetes</taxon>
        <taxon>Helotiales</taxon>
        <taxon>Helotiales incertae sedis</taxon>
        <taxon>Amylocarpus</taxon>
    </lineage>
</organism>
<dbReference type="OrthoDB" id="19344at2759"/>
<evidence type="ECO:0000256" key="3">
    <source>
        <dbReference type="ARBA" id="ARBA00022989"/>
    </source>
</evidence>
<evidence type="ECO:0000313" key="8">
    <source>
        <dbReference type="Proteomes" id="UP000824998"/>
    </source>
</evidence>
<accession>A0A9P7YG71</accession>
<protein>
    <recommendedName>
        <fullName evidence="9">PQ loop repeat protein</fullName>
    </recommendedName>
</protein>
<proteinExistence type="predicted"/>
<keyword evidence="8" id="KW-1185">Reference proteome</keyword>
<feature type="transmembrane region" description="Helical" evidence="6">
    <location>
        <begin position="175"/>
        <end position="195"/>
    </location>
</feature>
<evidence type="ECO:0000256" key="5">
    <source>
        <dbReference type="SAM" id="MobiDB-lite"/>
    </source>
</evidence>
<dbReference type="Gene3D" id="1.20.1280.290">
    <property type="match status" value="2"/>
</dbReference>
<dbReference type="EMBL" id="MU251516">
    <property type="protein sequence ID" value="KAG9233079.1"/>
    <property type="molecule type" value="Genomic_DNA"/>
</dbReference>
<feature type="transmembrane region" description="Helical" evidence="6">
    <location>
        <begin position="147"/>
        <end position="169"/>
    </location>
</feature>
<dbReference type="Pfam" id="PF04193">
    <property type="entry name" value="PQ-loop"/>
    <property type="match status" value="2"/>
</dbReference>
<evidence type="ECO:0008006" key="9">
    <source>
        <dbReference type="Google" id="ProtNLM"/>
    </source>
</evidence>
<dbReference type="SMART" id="SM00679">
    <property type="entry name" value="CTNS"/>
    <property type="match status" value="2"/>
</dbReference>
<feature type="transmembrane region" description="Helical" evidence="6">
    <location>
        <begin position="202"/>
        <end position="226"/>
    </location>
</feature>
<evidence type="ECO:0000313" key="7">
    <source>
        <dbReference type="EMBL" id="KAG9233079.1"/>
    </source>
</evidence>
<feature type="transmembrane region" description="Helical" evidence="6">
    <location>
        <begin position="62"/>
        <end position="82"/>
    </location>
</feature>
<reference evidence="7" key="1">
    <citation type="journal article" date="2021" name="IMA Fungus">
        <title>Genomic characterization of three marine fungi, including Emericellopsis atlantica sp. nov. with signatures of a generalist lifestyle and marine biomass degradation.</title>
        <authorList>
            <person name="Hagestad O.C."/>
            <person name="Hou L."/>
            <person name="Andersen J.H."/>
            <person name="Hansen E.H."/>
            <person name="Altermark B."/>
            <person name="Li C."/>
            <person name="Kuhnert E."/>
            <person name="Cox R.J."/>
            <person name="Crous P.W."/>
            <person name="Spatafora J.W."/>
            <person name="Lail K."/>
            <person name="Amirebrahimi M."/>
            <person name="Lipzen A."/>
            <person name="Pangilinan J."/>
            <person name="Andreopoulos W."/>
            <person name="Hayes R.D."/>
            <person name="Ng V."/>
            <person name="Grigoriev I.V."/>
            <person name="Jackson S.A."/>
            <person name="Sutton T.D.S."/>
            <person name="Dobson A.D.W."/>
            <person name="Rama T."/>
        </authorList>
    </citation>
    <scope>NUCLEOTIDE SEQUENCE</scope>
    <source>
        <strain evidence="7">TRa018bII</strain>
    </source>
</reference>
<comment type="caution">
    <text evidence="7">The sequence shown here is derived from an EMBL/GenBank/DDBJ whole genome shotgun (WGS) entry which is preliminary data.</text>
</comment>
<keyword evidence="4 6" id="KW-0472">Membrane</keyword>
<comment type="subcellular location">
    <subcellularLocation>
        <location evidence="1">Membrane</location>
        <topology evidence="1">Multi-pass membrane protein</topology>
    </subcellularLocation>
</comment>
<sequence length="329" mass="35613">MDVLLKIASDNTNKRCDASLEPGYYLNLTLSIFILIAILLSYLPQHYRIIARGTSEGLSPYFILLGATSGTCAFANILVSPVSRADVACCKVVSIFDCATGLLGIVQVGMQWFCFTVILFLFLIFFPRFPVVEDNEAGPSYTWRTALTIGFICLFHGLITIVLSAALAIAKPSILGTWGNILGVIATTLAAIQYIPQIWTTWYLGHVGSLSIPMMLIQTPGSFVWAASLAARMGIEGWSTWGLLIVTGCLQGCLLAMAICFEIKARRGKNGDGEEPSKARCVVGYISSQRDGAETDDEGGAVVETPSSERTPLLNGSRKSSRAYIRDTN</sequence>